<reference evidence="2" key="1">
    <citation type="submission" date="2021-02" db="EMBL/GenBank/DDBJ databases">
        <authorList>
            <person name="Dougan E. K."/>
            <person name="Rhodes N."/>
            <person name="Thang M."/>
            <person name="Chan C."/>
        </authorList>
    </citation>
    <scope>NUCLEOTIDE SEQUENCE</scope>
</reference>
<proteinExistence type="predicted"/>
<evidence type="ECO:0000313" key="2">
    <source>
        <dbReference type="EMBL" id="CAE8706097.1"/>
    </source>
</evidence>
<comment type="caution">
    <text evidence="2">The sequence shown here is derived from an EMBL/GenBank/DDBJ whole genome shotgun (WGS) entry which is preliminary data.</text>
</comment>
<organism evidence="2 3">
    <name type="scientific">Polarella glacialis</name>
    <name type="common">Dinoflagellate</name>
    <dbReference type="NCBI Taxonomy" id="89957"/>
    <lineage>
        <taxon>Eukaryota</taxon>
        <taxon>Sar</taxon>
        <taxon>Alveolata</taxon>
        <taxon>Dinophyceae</taxon>
        <taxon>Suessiales</taxon>
        <taxon>Suessiaceae</taxon>
        <taxon>Polarella</taxon>
    </lineage>
</organism>
<gene>
    <name evidence="2" type="ORF">PGLA2088_LOCUS34016</name>
</gene>
<evidence type="ECO:0000256" key="1">
    <source>
        <dbReference type="SAM" id="MobiDB-lite"/>
    </source>
</evidence>
<evidence type="ECO:0000313" key="3">
    <source>
        <dbReference type="Proteomes" id="UP000626109"/>
    </source>
</evidence>
<accession>A0A813KNS7</accession>
<dbReference type="AlphaFoldDB" id="A0A813KNS7"/>
<dbReference type="EMBL" id="CAJNNW010031130">
    <property type="protein sequence ID" value="CAE8706097.1"/>
    <property type="molecule type" value="Genomic_DNA"/>
</dbReference>
<name>A0A813KNS7_POLGL</name>
<feature type="non-terminal residue" evidence="2">
    <location>
        <position position="106"/>
    </location>
</feature>
<dbReference type="Proteomes" id="UP000626109">
    <property type="component" value="Unassembled WGS sequence"/>
</dbReference>
<sequence length="106" mass="11821">EMSSSCHGLLTNLEAPRSIRRRTPTGSKVQLDPPPMPQEWNGTMKSIAHDPSLAPATYFGDRFRGRGLTSPYNWPTTNATPIHERKGPEWQPGGALYNYSRGIDLQ</sequence>
<protein>
    <submittedName>
        <fullName evidence="2">Uncharacterized protein</fullName>
    </submittedName>
</protein>
<feature type="region of interest" description="Disordered" evidence="1">
    <location>
        <begin position="1"/>
        <end position="46"/>
    </location>
</feature>